<reference evidence="1 2" key="1">
    <citation type="submission" date="2020-01" db="EMBL/GenBank/DDBJ databases">
        <title>Whole genome sequence of Heliobacterium gestii DSM 11169.</title>
        <authorList>
            <person name="Kyndt J.A."/>
            <person name="Meyer T.E."/>
        </authorList>
    </citation>
    <scope>NUCLEOTIDE SEQUENCE [LARGE SCALE GENOMIC DNA]</scope>
    <source>
        <strain evidence="1 2">DSM 11169</strain>
    </source>
</reference>
<keyword evidence="2" id="KW-1185">Reference proteome</keyword>
<evidence type="ECO:0000313" key="1">
    <source>
        <dbReference type="EMBL" id="MZP43444.1"/>
    </source>
</evidence>
<sequence length="78" mass="8740">MTALWDLEQLERDLIGLTVEKAAQALAEKGIDAAFQPTGPDVVHDDDSVQRVIQIRPGAPRLFITYGHFRRYPIHGVD</sequence>
<gene>
    <name evidence="1" type="ORF">GTO89_10375</name>
</gene>
<dbReference type="Proteomes" id="UP000471031">
    <property type="component" value="Unassembled WGS sequence"/>
</dbReference>
<accession>A0A845LDJ3</accession>
<organism evidence="1 2">
    <name type="scientific">Heliomicrobium gestii</name>
    <name type="common">Heliobacterium gestii</name>
    <dbReference type="NCBI Taxonomy" id="2699"/>
    <lineage>
        <taxon>Bacteria</taxon>
        <taxon>Bacillati</taxon>
        <taxon>Bacillota</taxon>
        <taxon>Clostridia</taxon>
        <taxon>Eubacteriales</taxon>
        <taxon>Heliobacteriaceae</taxon>
        <taxon>Heliomicrobium</taxon>
    </lineage>
</organism>
<dbReference type="AlphaFoldDB" id="A0A845LDJ3"/>
<evidence type="ECO:0000313" key="2">
    <source>
        <dbReference type="Proteomes" id="UP000471031"/>
    </source>
</evidence>
<proteinExistence type="predicted"/>
<protein>
    <submittedName>
        <fullName evidence="1">Uncharacterized protein</fullName>
    </submittedName>
</protein>
<comment type="caution">
    <text evidence="1">The sequence shown here is derived from an EMBL/GenBank/DDBJ whole genome shotgun (WGS) entry which is preliminary data.</text>
</comment>
<dbReference type="EMBL" id="WXEX01000008">
    <property type="protein sequence ID" value="MZP43444.1"/>
    <property type="molecule type" value="Genomic_DNA"/>
</dbReference>
<dbReference type="RefSeq" id="WP_161262020.1">
    <property type="nucleotide sequence ID" value="NZ_JAFBDC010000007.1"/>
</dbReference>
<name>A0A845LDJ3_HELGE</name>
<dbReference type="OrthoDB" id="2084023at2"/>